<evidence type="ECO:0000313" key="3">
    <source>
        <dbReference type="Proteomes" id="UP001172673"/>
    </source>
</evidence>
<organism evidence="2 3">
    <name type="scientific">Cladophialophora chaetospira</name>
    <dbReference type="NCBI Taxonomy" id="386627"/>
    <lineage>
        <taxon>Eukaryota</taxon>
        <taxon>Fungi</taxon>
        <taxon>Dikarya</taxon>
        <taxon>Ascomycota</taxon>
        <taxon>Pezizomycotina</taxon>
        <taxon>Eurotiomycetes</taxon>
        <taxon>Chaetothyriomycetidae</taxon>
        <taxon>Chaetothyriales</taxon>
        <taxon>Herpotrichiellaceae</taxon>
        <taxon>Cladophialophora</taxon>
    </lineage>
</organism>
<dbReference type="Proteomes" id="UP001172673">
    <property type="component" value="Unassembled WGS sequence"/>
</dbReference>
<feature type="transmembrane region" description="Helical" evidence="1">
    <location>
        <begin position="63"/>
        <end position="82"/>
    </location>
</feature>
<reference evidence="2" key="1">
    <citation type="submission" date="2022-10" db="EMBL/GenBank/DDBJ databases">
        <title>Culturing micro-colonial fungi from biological soil crusts in the Mojave desert and describing Neophaeococcomyces mojavensis, and introducing the new genera and species Taxawa tesnikishii.</title>
        <authorList>
            <person name="Kurbessoian T."/>
            <person name="Stajich J.E."/>
        </authorList>
    </citation>
    <scope>NUCLEOTIDE SEQUENCE</scope>
    <source>
        <strain evidence="2">TK_41</strain>
    </source>
</reference>
<dbReference type="EMBL" id="JAPDRK010000009">
    <property type="protein sequence ID" value="KAJ9608870.1"/>
    <property type="molecule type" value="Genomic_DNA"/>
</dbReference>
<keyword evidence="1" id="KW-0812">Transmembrane</keyword>
<sequence>MRHLNISLNTFSASSDILAEKLSAKEDEDRRRRLRDLELQGAVLQLEPYQKFSDPDPYEMNQGLTILVCFLVITPLVAYLAWKLWISMAHEEVDLVMEAQRARREREAAATAEAGRRGN</sequence>
<evidence type="ECO:0000256" key="1">
    <source>
        <dbReference type="SAM" id="Phobius"/>
    </source>
</evidence>
<evidence type="ECO:0000313" key="2">
    <source>
        <dbReference type="EMBL" id="KAJ9608870.1"/>
    </source>
</evidence>
<comment type="caution">
    <text evidence="2">The sequence shown here is derived from an EMBL/GenBank/DDBJ whole genome shotgun (WGS) entry which is preliminary data.</text>
</comment>
<dbReference type="AlphaFoldDB" id="A0AA38X8S7"/>
<accession>A0AA38X8S7</accession>
<keyword evidence="1" id="KW-1133">Transmembrane helix</keyword>
<proteinExistence type="predicted"/>
<gene>
    <name evidence="2" type="ORF">H2200_006641</name>
</gene>
<name>A0AA38X8S7_9EURO</name>
<keyword evidence="3" id="KW-1185">Reference proteome</keyword>
<protein>
    <submittedName>
        <fullName evidence="2">Uncharacterized protein</fullName>
    </submittedName>
</protein>
<keyword evidence="1" id="KW-0472">Membrane</keyword>